<reference evidence="9" key="1">
    <citation type="journal article" date="2021" name="IMA Fungus">
        <title>Genomic characterization of three marine fungi, including Emericellopsis atlantica sp. nov. with signatures of a generalist lifestyle and marine biomass degradation.</title>
        <authorList>
            <person name="Hagestad O.C."/>
            <person name="Hou L."/>
            <person name="Andersen J.H."/>
            <person name="Hansen E.H."/>
            <person name="Altermark B."/>
            <person name="Li C."/>
            <person name="Kuhnert E."/>
            <person name="Cox R.J."/>
            <person name="Crous P.W."/>
            <person name="Spatafora J.W."/>
            <person name="Lail K."/>
            <person name="Amirebrahimi M."/>
            <person name="Lipzen A."/>
            <person name="Pangilinan J."/>
            <person name="Andreopoulos W."/>
            <person name="Hayes R.D."/>
            <person name="Ng V."/>
            <person name="Grigoriev I.V."/>
            <person name="Jackson S.A."/>
            <person name="Sutton T.D.S."/>
            <person name="Dobson A.D.W."/>
            <person name="Rama T."/>
        </authorList>
    </citation>
    <scope>NUCLEOTIDE SEQUENCE</scope>
    <source>
        <strain evidence="9">TRa018bII</strain>
    </source>
</reference>
<dbReference type="AlphaFoldDB" id="A0A9P7YAQ1"/>
<accession>A0A9P7YAQ1</accession>
<name>A0A9P7YAQ1_9HELO</name>
<feature type="transmembrane region" description="Helical" evidence="7">
    <location>
        <begin position="195"/>
        <end position="216"/>
    </location>
</feature>
<evidence type="ECO:0000313" key="9">
    <source>
        <dbReference type="EMBL" id="KAG9230254.1"/>
    </source>
</evidence>
<comment type="caution">
    <text evidence="9">The sequence shown here is derived from an EMBL/GenBank/DDBJ whole genome shotgun (WGS) entry which is preliminary data.</text>
</comment>
<organism evidence="9 10">
    <name type="scientific">Amylocarpus encephaloides</name>
    <dbReference type="NCBI Taxonomy" id="45428"/>
    <lineage>
        <taxon>Eukaryota</taxon>
        <taxon>Fungi</taxon>
        <taxon>Dikarya</taxon>
        <taxon>Ascomycota</taxon>
        <taxon>Pezizomycotina</taxon>
        <taxon>Leotiomycetes</taxon>
        <taxon>Helotiales</taxon>
        <taxon>Helotiales incertae sedis</taxon>
        <taxon>Amylocarpus</taxon>
    </lineage>
</organism>
<evidence type="ECO:0000256" key="2">
    <source>
        <dbReference type="ARBA" id="ARBA00022692"/>
    </source>
</evidence>
<protein>
    <recommendedName>
        <fullName evidence="8">Rhodopsin domain-containing protein</fullName>
    </recommendedName>
</protein>
<evidence type="ECO:0000256" key="1">
    <source>
        <dbReference type="ARBA" id="ARBA00004141"/>
    </source>
</evidence>
<feature type="compositionally biased region" description="Basic and acidic residues" evidence="6">
    <location>
        <begin position="308"/>
        <end position="332"/>
    </location>
</feature>
<comment type="subcellular location">
    <subcellularLocation>
        <location evidence="1">Membrane</location>
        <topology evidence="1">Multi-pass membrane protein</topology>
    </subcellularLocation>
</comment>
<dbReference type="PANTHER" id="PTHR33048:SF160">
    <property type="entry name" value="SAT4 FAMILY MEMBRANE PROTEIN"/>
    <property type="match status" value="1"/>
</dbReference>
<dbReference type="OrthoDB" id="2496787at2759"/>
<evidence type="ECO:0000256" key="7">
    <source>
        <dbReference type="SAM" id="Phobius"/>
    </source>
</evidence>
<evidence type="ECO:0000256" key="6">
    <source>
        <dbReference type="SAM" id="MobiDB-lite"/>
    </source>
</evidence>
<keyword evidence="10" id="KW-1185">Reference proteome</keyword>
<evidence type="ECO:0000313" key="10">
    <source>
        <dbReference type="Proteomes" id="UP000824998"/>
    </source>
</evidence>
<dbReference type="InterPro" id="IPR052337">
    <property type="entry name" value="SAT4-like"/>
</dbReference>
<proteinExistence type="inferred from homology"/>
<evidence type="ECO:0000256" key="3">
    <source>
        <dbReference type="ARBA" id="ARBA00022989"/>
    </source>
</evidence>
<feature type="domain" description="Rhodopsin" evidence="8">
    <location>
        <begin position="47"/>
        <end position="287"/>
    </location>
</feature>
<dbReference type="PANTHER" id="PTHR33048">
    <property type="entry name" value="PTH11-LIKE INTEGRAL MEMBRANE PROTEIN (AFU_ORTHOLOGUE AFUA_5G11245)"/>
    <property type="match status" value="1"/>
</dbReference>
<feature type="transmembrane region" description="Helical" evidence="7">
    <location>
        <begin position="112"/>
        <end position="133"/>
    </location>
</feature>
<evidence type="ECO:0000256" key="5">
    <source>
        <dbReference type="ARBA" id="ARBA00038359"/>
    </source>
</evidence>
<feature type="transmembrane region" description="Helical" evidence="7">
    <location>
        <begin position="145"/>
        <end position="167"/>
    </location>
</feature>
<comment type="similarity">
    <text evidence="5">Belongs to the SAT4 family.</text>
</comment>
<sequence length="349" mass="39132">MAQTSRVGAIPPPLGVEPNFEDPENRNSLIYAVFAACLTVSTACVALRLYTRFVSVKKHATEDYLIICGYLFAVVYFSMMPLGIQYGAGTHLWDMTPEKAMDFAKRSNMTDVIYSVTTCFVKLSIVAQIYHIFVPHRALKSKLFWVLLVTGALTIAFYTACVFYRIFACTPREKIWNTRIVGKCINQEAAILNSAVFNTAFDFLVLFIPMQSIWVLRMSTRKKIGVSMIFAVGFIACVFSIMRTIASIPILKSKDLTWNLIPVGAWCDAEIAAGIVCCCLPVCPQFYRSNISPLVTSLKSLRSRRGSYMRDSENPELPPSDRRWSEPDKDKIGVAASEVTTELSERRSV</sequence>
<keyword evidence="4 7" id="KW-0472">Membrane</keyword>
<keyword evidence="2 7" id="KW-0812">Transmembrane</keyword>
<dbReference type="EMBL" id="MU251689">
    <property type="protein sequence ID" value="KAG9230254.1"/>
    <property type="molecule type" value="Genomic_DNA"/>
</dbReference>
<keyword evidence="3 7" id="KW-1133">Transmembrane helix</keyword>
<dbReference type="Proteomes" id="UP000824998">
    <property type="component" value="Unassembled WGS sequence"/>
</dbReference>
<evidence type="ECO:0000256" key="4">
    <source>
        <dbReference type="ARBA" id="ARBA00023136"/>
    </source>
</evidence>
<dbReference type="InterPro" id="IPR049326">
    <property type="entry name" value="Rhodopsin_dom_fungi"/>
</dbReference>
<feature type="transmembrane region" description="Helical" evidence="7">
    <location>
        <begin position="29"/>
        <end position="51"/>
    </location>
</feature>
<dbReference type="GO" id="GO:0016020">
    <property type="term" value="C:membrane"/>
    <property type="evidence" value="ECO:0007669"/>
    <property type="project" value="UniProtKB-SubCell"/>
</dbReference>
<feature type="region of interest" description="Disordered" evidence="6">
    <location>
        <begin position="306"/>
        <end position="349"/>
    </location>
</feature>
<evidence type="ECO:0000259" key="8">
    <source>
        <dbReference type="Pfam" id="PF20684"/>
    </source>
</evidence>
<feature type="transmembrane region" description="Helical" evidence="7">
    <location>
        <begin position="63"/>
        <end position="84"/>
    </location>
</feature>
<dbReference type="Pfam" id="PF20684">
    <property type="entry name" value="Fung_rhodopsin"/>
    <property type="match status" value="1"/>
</dbReference>
<feature type="transmembrane region" description="Helical" evidence="7">
    <location>
        <begin position="228"/>
        <end position="251"/>
    </location>
</feature>
<gene>
    <name evidence="9" type="ORF">BJ875DRAFT_520703</name>
</gene>